<dbReference type="InterPro" id="IPR009000">
    <property type="entry name" value="Transl_B-barrel_sf"/>
</dbReference>
<dbReference type="KEGG" id="dqu:106741441"/>
<keyword evidence="6" id="KW-0342">GTP-binding</keyword>
<dbReference type="PANTHER" id="PTHR43721">
    <property type="entry name" value="ELONGATION FACTOR TU-RELATED"/>
    <property type="match status" value="1"/>
</dbReference>
<evidence type="ECO:0000313" key="12">
    <source>
        <dbReference type="RefSeq" id="XP_014468969.1"/>
    </source>
</evidence>
<dbReference type="GO" id="GO:0005737">
    <property type="term" value="C:cytoplasm"/>
    <property type="evidence" value="ECO:0007669"/>
    <property type="project" value="UniProtKB-SubCell"/>
</dbReference>
<reference evidence="11 12" key="1">
    <citation type="submission" date="2025-04" db="UniProtKB">
        <authorList>
            <consortium name="RefSeq"/>
        </authorList>
    </citation>
    <scope>IDENTIFICATION</scope>
</reference>
<dbReference type="Gene3D" id="3.40.50.300">
    <property type="entry name" value="P-loop containing nucleotide triphosphate hydrolases"/>
    <property type="match status" value="1"/>
</dbReference>
<dbReference type="CDD" id="cd03694">
    <property type="entry name" value="GTPBP_II"/>
    <property type="match status" value="1"/>
</dbReference>
<feature type="region of interest" description="Disordered" evidence="8">
    <location>
        <begin position="546"/>
        <end position="630"/>
    </location>
</feature>
<dbReference type="RefSeq" id="XP_014468968.1">
    <property type="nucleotide sequence ID" value="XM_014613482.1"/>
</dbReference>
<dbReference type="OrthoDB" id="248233at2759"/>
<comment type="similarity">
    <text evidence="2">Belongs to the TRAFAC class translation factor GTPase superfamily. Classic translation factor GTPase family. EF-Tu/EF-1A subfamily.</text>
</comment>
<dbReference type="CDD" id="cd03708">
    <property type="entry name" value="GTPBP_III"/>
    <property type="match status" value="1"/>
</dbReference>
<evidence type="ECO:0000313" key="10">
    <source>
        <dbReference type="Proteomes" id="UP000515204"/>
    </source>
</evidence>
<organism evidence="10 11">
    <name type="scientific">Dinoponera quadriceps</name>
    <name type="common">South American ant</name>
    <dbReference type="NCBI Taxonomy" id="609295"/>
    <lineage>
        <taxon>Eukaryota</taxon>
        <taxon>Metazoa</taxon>
        <taxon>Ecdysozoa</taxon>
        <taxon>Arthropoda</taxon>
        <taxon>Hexapoda</taxon>
        <taxon>Insecta</taxon>
        <taxon>Pterygota</taxon>
        <taxon>Neoptera</taxon>
        <taxon>Endopterygota</taxon>
        <taxon>Hymenoptera</taxon>
        <taxon>Apocrita</taxon>
        <taxon>Aculeata</taxon>
        <taxon>Formicoidea</taxon>
        <taxon>Formicidae</taxon>
        <taxon>Ponerinae</taxon>
        <taxon>Ponerini</taxon>
        <taxon>Dinoponera</taxon>
    </lineage>
</organism>
<evidence type="ECO:0000256" key="5">
    <source>
        <dbReference type="ARBA" id="ARBA00022741"/>
    </source>
</evidence>
<dbReference type="AlphaFoldDB" id="A0A6P3WS76"/>
<comment type="subcellular location">
    <subcellularLocation>
        <location evidence="1">Cytoplasm</location>
    </subcellularLocation>
</comment>
<evidence type="ECO:0000256" key="6">
    <source>
        <dbReference type="ARBA" id="ARBA00023134"/>
    </source>
</evidence>
<keyword evidence="10" id="KW-1185">Reference proteome</keyword>
<keyword evidence="5" id="KW-0547">Nucleotide-binding</keyword>
<name>A0A6P3WS76_DINQU</name>
<feature type="region of interest" description="Disordered" evidence="8">
    <location>
        <begin position="1"/>
        <end position="25"/>
    </location>
</feature>
<feature type="compositionally biased region" description="Polar residues" evidence="8">
    <location>
        <begin position="582"/>
        <end position="592"/>
    </location>
</feature>
<dbReference type="InterPro" id="IPR050055">
    <property type="entry name" value="EF-Tu_GTPase"/>
</dbReference>
<dbReference type="GO" id="GO:0005525">
    <property type="term" value="F:GTP binding"/>
    <property type="evidence" value="ECO:0007669"/>
    <property type="project" value="UniProtKB-KW"/>
</dbReference>
<evidence type="ECO:0000256" key="1">
    <source>
        <dbReference type="ARBA" id="ARBA00004496"/>
    </source>
</evidence>
<keyword evidence="4" id="KW-0963">Cytoplasm</keyword>
<dbReference type="GeneID" id="106741441"/>
<evidence type="ECO:0000313" key="14">
    <source>
        <dbReference type="RefSeq" id="XP_014468972.1"/>
    </source>
</evidence>
<evidence type="ECO:0000256" key="3">
    <source>
        <dbReference type="ARBA" id="ARBA00015364"/>
    </source>
</evidence>
<sequence>MSSTGSVASQTIAHLPEKEHGPVPVDYSSIRGKNVLVSPSEDQYELLLRKLKERIQDGGSETIFDIGIAEDGSEDGLKEDEYDASVATLQSLAATLEADCVLLRQSKVDHGLTGQYLVRRRLDRQDFLEIRVAVVGNVDAGKSTLLGVLTHGELDNGRGLARQKLFRHKHEAETGRTSSVGNDILGFDSVGNVVNKPEHGSLDWVKICEKSSKVITFIDLAGHERYLKTTVFGMTGHAPDFGMLMIGANAGIVGMTKEHLGLALALSVPVFVVVTKIDMCPPNVLQENLKLLIRILKSPGCRKVPVTVKTPDDVVVSATNFVSERLCPIFQVSNVSGENLNLLKMFLNLLTARITSHDDEPAEFQIDDTYSVPGVGTVVSGTTLKGIIKLNDTLLLGPDPLGRFTPIAVKSIHRKRMPVREVRGGQTASFALKKIKRSHIRKGMVMVAPILNPQACWEFEGEILVLHHPTTISSRYQAMVHCGSIRQTASILSMSQDCLRTGDKALVHFRFIKHPEYIKPGQRMVFREGRTKAVGNVLKLIPHSSGTTIQTSRINKPNKTSQGRQNTSNVQATEITEADSMIETQTAKQENVPQKFGLNQKKGRGRRGGRSHNNVNNIQPLAEQNPPAKV</sequence>
<evidence type="ECO:0000256" key="7">
    <source>
        <dbReference type="ARBA" id="ARBA00025630"/>
    </source>
</evidence>
<gene>
    <name evidence="11 12 13 14" type="primary">LOC106741441</name>
</gene>
<dbReference type="RefSeq" id="XP_014468972.1">
    <property type="nucleotide sequence ID" value="XM_014613486.1"/>
</dbReference>
<dbReference type="PROSITE" id="PS51722">
    <property type="entry name" value="G_TR_2"/>
    <property type="match status" value="1"/>
</dbReference>
<proteinExistence type="inferred from homology"/>
<dbReference type="InterPro" id="IPR009001">
    <property type="entry name" value="Transl_elong_EF1A/Init_IF2_C"/>
</dbReference>
<feature type="compositionally biased region" description="Basic residues" evidence="8">
    <location>
        <begin position="601"/>
        <end position="610"/>
    </location>
</feature>
<evidence type="ECO:0000313" key="11">
    <source>
        <dbReference type="RefSeq" id="XP_014468968.1"/>
    </source>
</evidence>
<feature type="domain" description="Tr-type G" evidence="9">
    <location>
        <begin position="127"/>
        <end position="357"/>
    </location>
</feature>
<evidence type="ECO:0000313" key="13">
    <source>
        <dbReference type="RefSeq" id="XP_014468970.1"/>
    </source>
</evidence>
<dbReference type="FunFam" id="2.40.30.10:FF:000028">
    <property type="entry name" value="GTP-binding protein 1,-like"/>
    <property type="match status" value="1"/>
</dbReference>
<dbReference type="CDD" id="cd04165">
    <property type="entry name" value="GTPBP1_like"/>
    <property type="match status" value="1"/>
</dbReference>
<feature type="compositionally biased region" description="Polar residues" evidence="8">
    <location>
        <begin position="1"/>
        <end position="12"/>
    </location>
</feature>
<dbReference type="PANTHER" id="PTHR43721:SF9">
    <property type="entry name" value="GTP-BINDING PROTEIN 1"/>
    <property type="match status" value="1"/>
</dbReference>
<evidence type="ECO:0000259" key="9">
    <source>
        <dbReference type="PROSITE" id="PS51722"/>
    </source>
</evidence>
<accession>A0A6P3WS76</accession>
<evidence type="ECO:0000256" key="2">
    <source>
        <dbReference type="ARBA" id="ARBA00007249"/>
    </source>
</evidence>
<dbReference type="RefSeq" id="XP_014468970.1">
    <property type="nucleotide sequence ID" value="XM_014613484.1"/>
</dbReference>
<dbReference type="InterPro" id="IPR027417">
    <property type="entry name" value="P-loop_NTPase"/>
</dbReference>
<feature type="compositionally biased region" description="Polar residues" evidence="8">
    <location>
        <begin position="546"/>
        <end position="574"/>
    </location>
</feature>
<dbReference type="CTD" id="9567"/>
<dbReference type="InterPro" id="IPR035531">
    <property type="entry name" value="GTPBP1-like"/>
</dbReference>
<dbReference type="Pfam" id="PF00009">
    <property type="entry name" value="GTP_EFTU"/>
    <property type="match status" value="1"/>
</dbReference>
<dbReference type="GO" id="GO:0003746">
    <property type="term" value="F:translation elongation factor activity"/>
    <property type="evidence" value="ECO:0007669"/>
    <property type="project" value="TreeGrafter"/>
</dbReference>
<protein>
    <recommendedName>
        <fullName evidence="3">GTP-binding protein 1</fullName>
    </recommendedName>
</protein>
<evidence type="ECO:0000256" key="4">
    <source>
        <dbReference type="ARBA" id="ARBA00022490"/>
    </source>
</evidence>
<dbReference type="FunFam" id="2.40.30.10:FF:000014">
    <property type="entry name" value="Probable GTP-binding protein 1"/>
    <property type="match status" value="1"/>
</dbReference>
<comment type="function">
    <text evidence="7">Promotes degradation of target mRNA species. Plays a role in the regulation of circadian mRNA stability. Binds GTP and has GTPase activity.</text>
</comment>
<evidence type="ECO:0000256" key="8">
    <source>
        <dbReference type="SAM" id="MobiDB-lite"/>
    </source>
</evidence>
<dbReference type="InterPro" id="IPR000795">
    <property type="entry name" value="T_Tr_GTP-bd_dom"/>
</dbReference>
<dbReference type="SUPFAM" id="SSF50465">
    <property type="entry name" value="EF-Tu/eEF-1alpha/eIF2-gamma C-terminal domain"/>
    <property type="match status" value="1"/>
</dbReference>
<dbReference type="Proteomes" id="UP000515204">
    <property type="component" value="Unplaced"/>
</dbReference>
<dbReference type="Gene3D" id="2.40.30.10">
    <property type="entry name" value="Translation factors"/>
    <property type="match status" value="2"/>
</dbReference>
<dbReference type="FunFam" id="3.40.50.300:FF:000091">
    <property type="entry name" value="Probable GTP-binding protein 1"/>
    <property type="match status" value="1"/>
</dbReference>
<dbReference type="InterPro" id="IPR004161">
    <property type="entry name" value="EFTu-like_2"/>
</dbReference>
<dbReference type="SUPFAM" id="SSF50447">
    <property type="entry name" value="Translation proteins"/>
    <property type="match status" value="1"/>
</dbReference>
<dbReference type="RefSeq" id="XP_014468969.1">
    <property type="nucleotide sequence ID" value="XM_014613483.1"/>
</dbReference>
<dbReference type="GO" id="GO:0003924">
    <property type="term" value="F:GTPase activity"/>
    <property type="evidence" value="ECO:0007669"/>
    <property type="project" value="InterPro"/>
</dbReference>
<dbReference type="SUPFAM" id="SSF52540">
    <property type="entry name" value="P-loop containing nucleoside triphosphate hydrolases"/>
    <property type="match status" value="1"/>
</dbReference>
<dbReference type="Pfam" id="PF03144">
    <property type="entry name" value="GTP_EFTU_D2"/>
    <property type="match status" value="1"/>
</dbReference>